<comment type="caution">
    <text evidence="1">The sequence shown here is derived from an EMBL/GenBank/DDBJ whole genome shotgun (WGS) entry which is preliminary data.</text>
</comment>
<keyword evidence="2" id="KW-1185">Reference proteome</keyword>
<organism evidence="1 2">
    <name type="scientific">Porites evermanni</name>
    <dbReference type="NCBI Taxonomy" id="104178"/>
    <lineage>
        <taxon>Eukaryota</taxon>
        <taxon>Metazoa</taxon>
        <taxon>Cnidaria</taxon>
        <taxon>Anthozoa</taxon>
        <taxon>Hexacorallia</taxon>
        <taxon>Scleractinia</taxon>
        <taxon>Fungiina</taxon>
        <taxon>Poritidae</taxon>
        <taxon>Porites</taxon>
    </lineage>
</organism>
<evidence type="ECO:0000313" key="1">
    <source>
        <dbReference type="EMBL" id="CAH3044049.1"/>
    </source>
</evidence>
<accession>A0ABN8N7G7</accession>
<name>A0ABN8N7G7_9CNID</name>
<gene>
    <name evidence="1" type="ORF">PEVE_00040761</name>
</gene>
<proteinExistence type="predicted"/>
<reference evidence="1 2" key="1">
    <citation type="submission" date="2022-05" db="EMBL/GenBank/DDBJ databases">
        <authorList>
            <consortium name="Genoscope - CEA"/>
            <person name="William W."/>
        </authorList>
    </citation>
    <scope>NUCLEOTIDE SEQUENCE [LARGE SCALE GENOMIC DNA]</scope>
</reference>
<protein>
    <submittedName>
        <fullName evidence="1">Uncharacterized protein</fullName>
    </submittedName>
</protein>
<dbReference type="Proteomes" id="UP001159427">
    <property type="component" value="Unassembled WGS sequence"/>
</dbReference>
<sequence length="82" mass="9327">MNCSLLDDEEYEDDIARMIPLRTANTQKSLLTSNSTKASGTSISWLEDIICAWSSSSPFDHWSGRSRHPWGFLSRHYDFISG</sequence>
<evidence type="ECO:0000313" key="2">
    <source>
        <dbReference type="Proteomes" id="UP001159427"/>
    </source>
</evidence>
<dbReference type="EMBL" id="CALNXI010000754">
    <property type="protein sequence ID" value="CAH3044049.1"/>
    <property type="molecule type" value="Genomic_DNA"/>
</dbReference>